<reference evidence="2 3" key="1">
    <citation type="submission" date="2019-11" db="EMBL/GenBank/DDBJ databases">
        <authorList>
            <person name="Yuan L."/>
        </authorList>
    </citation>
    <scope>NUCLEOTIDE SEQUENCE [LARGE SCALE GENOMIC DNA]</scope>
    <source>
        <strain evidence="2 3">TRM43335</strain>
    </source>
</reference>
<dbReference type="AlphaFoldDB" id="A0A6G2B9P2"/>
<dbReference type="RefSeq" id="WP_155070460.1">
    <property type="nucleotide sequence ID" value="NZ_WIXO01000001.1"/>
</dbReference>
<gene>
    <name evidence="2" type="ORF">F0L17_07510</name>
</gene>
<dbReference type="Proteomes" id="UP000473014">
    <property type="component" value="Unassembled WGS sequence"/>
</dbReference>
<proteinExistence type="predicted"/>
<dbReference type="Pfam" id="PF04149">
    <property type="entry name" value="DUF397"/>
    <property type="match status" value="1"/>
</dbReference>
<evidence type="ECO:0000313" key="2">
    <source>
        <dbReference type="EMBL" id="MTE18980.1"/>
    </source>
</evidence>
<dbReference type="InterPro" id="IPR007278">
    <property type="entry name" value="DUF397"/>
</dbReference>
<evidence type="ECO:0000259" key="1">
    <source>
        <dbReference type="Pfam" id="PF04149"/>
    </source>
</evidence>
<name>A0A6G2B9P2_9ACTN</name>
<accession>A0A6G2B9P2</accession>
<feature type="domain" description="DUF397" evidence="1">
    <location>
        <begin position="12"/>
        <end position="62"/>
    </location>
</feature>
<protein>
    <submittedName>
        <fullName evidence="2">DUF397 domain-containing protein</fullName>
    </submittedName>
</protein>
<dbReference type="OrthoDB" id="4562195at2"/>
<dbReference type="EMBL" id="WIXO01000001">
    <property type="protein sequence ID" value="MTE18980.1"/>
    <property type="molecule type" value="Genomic_DNA"/>
</dbReference>
<comment type="caution">
    <text evidence="2">The sequence shown here is derived from an EMBL/GenBank/DDBJ whole genome shotgun (WGS) entry which is preliminary data.</text>
</comment>
<evidence type="ECO:0000313" key="3">
    <source>
        <dbReference type="Proteomes" id="UP000473014"/>
    </source>
</evidence>
<organism evidence="2 3">
    <name type="scientific">Streptomyces taklimakanensis</name>
    <dbReference type="NCBI Taxonomy" id="2569853"/>
    <lineage>
        <taxon>Bacteria</taxon>
        <taxon>Bacillati</taxon>
        <taxon>Actinomycetota</taxon>
        <taxon>Actinomycetes</taxon>
        <taxon>Kitasatosporales</taxon>
        <taxon>Streptomycetaceae</taxon>
        <taxon>Streptomyces</taxon>
    </lineage>
</organism>
<sequence>MNTEQATGTNGLVWFRSSHSGNEGGNCVEVAAGSEAVRVRDSKDRAGGTLAFPPAAWSAFVGFAGGATVTE</sequence>
<keyword evidence="3" id="KW-1185">Reference proteome</keyword>